<keyword evidence="8" id="KW-0675">Receptor</keyword>
<dbReference type="InterPro" id="IPR036116">
    <property type="entry name" value="FN3_sf"/>
</dbReference>
<keyword evidence="7 11" id="KW-0472">Membrane</keyword>
<evidence type="ECO:0000256" key="4">
    <source>
        <dbReference type="ARBA" id="ARBA00022729"/>
    </source>
</evidence>
<evidence type="ECO:0000259" key="13">
    <source>
        <dbReference type="PROSITE" id="PS50853"/>
    </source>
</evidence>
<feature type="domain" description="Fibronectin type-III" evidence="13">
    <location>
        <begin position="144"/>
        <end position="234"/>
    </location>
</feature>
<dbReference type="Pfam" id="PF00041">
    <property type="entry name" value="fn3"/>
    <property type="match status" value="1"/>
</dbReference>
<dbReference type="EMBL" id="JBHFQA010000004">
    <property type="protein sequence ID" value="KAL2100265.1"/>
    <property type="molecule type" value="Genomic_DNA"/>
</dbReference>
<dbReference type="AlphaFoldDB" id="A0ABD1KMA2"/>
<evidence type="ECO:0000313" key="14">
    <source>
        <dbReference type="EMBL" id="KAL2100265.1"/>
    </source>
</evidence>
<feature type="chain" id="PRO_5044850663" description="Fibronectin type-III domain-containing protein" evidence="12">
    <location>
        <begin position="21"/>
        <end position="732"/>
    </location>
</feature>
<evidence type="ECO:0000256" key="11">
    <source>
        <dbReference type="SAM" id="Phobius"/>
    </source>
</evidence>
<accession>A0ABD1KMA2</accession>
<name>A0ABD1KMA2_9TELE</name>
<organism evidence="14 15">
    <name type="scientific">Coilia grayii</name>
    <name type="common">Gray's grenadier anchovy</name>
    <dbReference type="NCBI Taxonomy" id="363190"/>
    <lineage>
        <taxon>Eukaryota</taxon>
        <taxon>Metazoa</taxon>
        <taxon>Chordata</taxon>
        <taxon>Craniata</taxon>
        <taxon>Vertebrata</taxon>
        <taxon>Euteleostomi</taxon>
        <taxon>Actinopterygii</taxon>
        <taxon>Neopterygii</taxon>
        <taxon>Teleostei</taxon>
        <taxon>Clupei</taxon>
        <taxon>Clupeiformes</taxon>
        <taxon>Clupeoidei</taxon>
        <taxon>Engraulidae</taxon>
        <taxon>Coilinae</taxon>
        <taxon>Coilia</taxon>
    </lineage>
</organism>
<dbReference type="CDD" id="cd00063">
    <property type="entry name" value="FN3"/>
    <property type="match status" value="2"/>
</dbReference>
<dbReference type="SUPFAM" id="SSF49265">
    <property type="entry name" value="Fibronectin type III"/>
    <property type="match status" value="3"/>
</dbReference>
<dbReference type="PANTHER" id="PTHR48423:SF1">
    <property type="entry name" value="INTERLEUKIN-27 RECEPTOR SUBUNIT ALPHA"/>
    <property type="match status" value="1"/>
</dbReference>
<keyword evidence="3 11" id="KW-0812">Transmembrane</keyword>
<evidence type="ECO:0000256" key="5">
    <source>
        <dbReference type="ARBA" id="ARBA00022737"/>
    </source>
</evidence>
<feature type="region of interest" description="Disordered" evidence="10">
    <location>
        <begin position="631"/>
        <end position="666"/>
    </location>
</feature>
<evidence type="ECO:0000256" key="3">
    <source>
        <dbReference type="ARBA" id="ARBA00022692"/>
    </source>
</evidence>
<dbReference type="PROSITE" id="PS50853">
    <property type="entry name" value="FN3"/>
    <property type="match status" value="2"/>
</dbReference>
<gene>
    <name evidence="14" type="ORF">ACEWY4_004659</name>
</gene>
<dbReference type="InterPro" id="IPR003961">
    <property type="entry name" value="FN3_dom"/>
</dbReference>
<dbReference type="SMART" id="SM00060">
    <property type="entry name" value="FN3"/>
    <property type="match status" value="3"/>
</dbReference>
<proteinExistence type="inferred from homology"/>
<evidence type="ECO:0000256" key="1">
    <source>
        <dbReference type="ARBA" id="ARBA00004479"/>
    </source>
</evidence>
<dbReference type="Proteomes" id="UP001591681">
    <property type="component" value="Unassembled WGS sequence"/>
</dbReference>
<keyword evidence="4 12" id="KW-0732">Signal</keyword>
<evidence type="ECO:0000256" key="7">
    <source>
        <dbReference type="ARBA" id="ARBA00023136"/>
    </source>
</evidence>
<evidence type="ECO:0000313" key="15">
    <source>
        <dbReference type="Proteomes" id="UP001591681"/>
    </source>
</evidence>
<evidence type="ECO:0000256" key="2">
    <source>
        <dbReference type="ARBA" id="ARBA00008921"/>
    </source>
</evidence>
<keyword evidence="6 11" id="KW-1133">Transmembrane helix</keyword>
<protein>
    <recommendedName>
        <fullName evidence="13">Fibronectin type-III domain-containing protein</fullName>
    </recommendedName>
</protein>
<comment type="similarity">
    <text evidence="2">Belongs to the type I cytokine receptor family. Type 2 subfamily.</text>
</comment>
<dbReference type="InterPro" id="IPR052672">
    <property type="entry name" value="Type1_Cytokine_Rcpt_Type2"/>
</dbReference>
<evidence type="ECO:0000256" key="12">
    <source>
        <dbReference type="SAM" id="SignalP"/>
    </source>
</evidence>
<comment type="caution">
    <text evidence="14">The sequence shown here is derived from an EMBL/GenBank/DDBJ whole genome shotgun (WGS) entry which is preliminary data.</text>
</comment>
<keyword evidence="5" id="KW-0677">Repeat</keyword>
<dbReference type="InterPro" id="IPR013783">
    <property type="entry name" value="Ig-like_fold"/>
</dbReference>
<reference evidence="14 15" key="1">
    <citation type="submission" date="2024-09" db="EMBL/GenBank/DDBJ databases">
        <title>A chromosome-level genome assembly of Gray's grenadier anchovy, Coilia grayii.</title>
        <authorList>
            <person name="Fu Z."/>
        </authorList>
    </citation>
    <scope>NUCLEOTIDE SEQUENCE [LARGE SCALE GENOMIC DNA]</scope>
    <source>
        <strain evidence="14">G4</strain>
        <tissue evidence="14">Muscle</tissue>
    </source>
</reference>
<keyword evidence="9" id="KW-0325">Glycoprotein</keyword>
<feature type="compositionally biased region" description="Polar residues" evidence="10">
    <location>
        <begin position="633"/>
        <end position="642"/>
    </location>
</feature>
<feature type="signal peptide" evidence="12">
    <location>
        <begin position="1"/>
        <end position="20"/>
    </location>
</feature>
<evidence type="ECO:0000256" key="6">
    <source>
        <dbReference type="ARBA" id="ARBA00022989"/>
    </source>
</evidence>
<evidence type="ECO:0000256" key="9">
    <source>
        <dbReference type="ARBA" id="ARBA00023180"/>
    </source>
</evidence>
<evidence type="ECO:0000256" key="8">
    <source>
        <dbReference type="ARBA" id="ARBA00023170"/>
    </source>
</evidence>
<evidence type="ECO:0000256" key="10">
    <source>
        <dbReference type="SAM" id="MobiDB-lite"/>
    </source>
</evidence>
<dbReference type="Gene3D" id="2.60.40.10">
    <property type="entry name" value="Immunoglobulins"/>
    <property type="match status" value="3"/>
</dbReference>
<feature type="domain" description="Fibronectin type-III" evidence="13">
    <location>
        <begin position="416"/>
        <end position="519"/>
    </location>
</feature>
<feature type="transmembrane region" description="Helical" evidence="11">
    <location>
        <begin position="523"/>
        <end position="548"/>
    </location>
</feature>
<comment type="subcellular location">
    <subcellularLocation>
        <location evidence="1">Membrane</location>
        <topology evidence="1">Single-pass type I membrane protein</topology>
    </subcellularLocation>
</comment>
<keyword evidence="15" id="KW-1185">Reference proteome</keyword>
<dbReference type="PANTHER" id="PTHR48423">
    <property type="entry name" value="INTERLEUKIN-27 RECEPTOR SUBUNIT ALPHA"/>
    <property type="match status" value="1"/>
</dbReference>
<dbReference type="GO" id="GO:0005886">
    <property type="term" value="C:plasma membrane"/>
    <property type="evidence" value="ECO:0007669"/>
    <property type="project" value="UniProtKB-ARBA"/>
</dbReference>
<sequence>MARFALVCLLCATVNEVTWCTRGTECLNQWKAPKERAFYSNPGEILWHSTNISCVTYLTYLPNHHVTCAWKPSENSDNTAYLVTVTRKQNGKYTRNQSYTTRDVFCSFPVPGMSDKVTVVVTSSTNKTWRIHFDDMFATVKYNPPKDLRAEIYSGGIQVKWKKPDSPSNLACEVQDLQEASGIKRVWNCSQCVGPVSITNVRPCSNHTLSVRCQDGKRMSPWSEWSPAVATFFPLNGPISVRLWRRVLKPNDEGKRVVHLMWKGPPQSCGIDEYQVFVDSKPSKRLEPSLEQASVYVTAAGHEVTIAAYKDKQFIPENASVVIPDLAHEGPPVQSAQATAIDGQVLVSWEAPPSAVTSYVVEWHTNQGNYMWQETGDTNLSFYGLPHTLYTITITPLYGSVPGDDSVLHAYAVEGEPARVSAVAVTDIDDTWARVEWDAVPPDQCCGFILDYTVFYAADDTQQPKLNVTVINKNMEPGERHFVILKDLQPSTEYSVYVMASSIGGSSRSTSNAFKTRPFGRSFIMKLVLTAVVVLVLLISILSMLICLKKTMFHKLPNPRLSSVGKWTHEDPKKSSSPWGVCQPSDQSMACDISALEHILPCHSDAGESQPFVPPTCLEWTDDYESVPAACTISPQTGSSAPPTDAPADGVEANNGRPQDLVLGSHSDEPHLEHVQSYISVETGQTLAHTPVTLGSSLENQSTKQEPGEQSTLFNELSYITVTQCRPSKVES</sequence>